<evidence type="ECO:0000313" key="2">
    <source>
        <dbReference type="Proteomes" id="UP000192330"/>
    </source>
</evidence>
<dbReference type="Gene3D" id="3.40.630.40">
    <property type="entry name" value="Zn-dependent exopeptidases"/>
    <property type="match status" value="1"/>
</dbReference>
<accession>A0A1W2DY03</accession>
<dbReference type="InterPro" id="IPR007709">
    <property type="entry name" value="N-FG_amidohydro"/>
</dbReference>
<dbReference type="Pfam" id="PF05013">
    <property type="entry name" value="FGase"/>
    <property type="match status" value="1"/>
</dbReference>
<dbReference type="GO" id="GO:0016787">
    <property type="term" value="F:hydrolase activity"/>
    <property type="evidence" value="ECO:0007669"/>
    <property type="project" value="UniProtKB-KW"/>
</dbReference>
<keyword evidence="2" id="KW-1185">Reference proteome</keyword>
<gene>
    <name evidence="1" type="ORF">SAMN06295998_11965</name>
</gene>
<organism evidence="1 2">
    <name type="scientific">Primorskyibacter flagellatus</name>
    <dbReference type="NCBI Taxonomy" id="1387277"/>
    <lineage>
        <taxon>Bacteria</taxon>
        <taxon>Pseudomonadati</taxon>
        <taxon>Pseudomonadota</taxon>
        <taxon>Alphaproteobacteria</taxon>
        <taxon>Rhodobacterales</taxon>
        <taxon>Roseobacteraceae</taxon>
        <taxon>Primorskyibacter</taxon>
    </lineage>
</organism>
<sequence>MDKTPISKPPAADVLSVTEGTSPLMLSFPHSGDVYPDDFGFDPKLSYSQIDNPSDKYVDELFGASNELGLTTIKANFPRAYVDVNRHQHDIDANMLDNPKAWPGRFLPSGSVEVGATLFWSKSYDTPIYNRKLTVEEAHNRLSSYFIPYHQTMTRLVERLRAQHGKVYIVDCHSMTRFDQEIRGGKERPEIDIGTRNGASCDPDISEKMAELFAARGYDVGMNKRFIGGEITLRYGWPKIGQHILQVEVRRDLYMNEETRARNENFAKVQADCAWVLNHFKTYIEHRQNAAAPAVLETT</sequence>
<dbReference type="Proteomes" id="UP000192330">
    <property type="component" value="Unassembled WGS sequence"/>
</dbReference>
<dbReference type="STRING" id="1387277.SAMN06295998_11965"/>
<dbReference type="AlphaFoldDB" id="A0A1W2DY03"/>
<proteinExistence type="predicted"/>
<name>A0A1W2DY03_9RHOB</name>
<reference evidence="1 2" key="1">
    <citation type="submission" date="2017-04" db="EMBL/GenBank/DDBJ databases">
        <authorList>
            <person name="Afonso C.L."/>
            <person name="Miller P.J."/>
            <person name="Scott M.A."/>
            <person name="Spackman E."/>
            <person name="Goraichik I."/>
            <person name="Dimitrov K.M."/>
            <person name="Suarez D.L."/>
            <person name="Swayne D.E."/>
        </authorList>
    </citation>
    <scope>NUCLEOTIDE SEQUENCE [LARGE SCALE GENOMIC DNA]</scope>
    <source>
        <strain evidence="1 2">CGMCC 1.12644</strain>
    </source>
</reference>
<protein>
    <submittedName>
        <fullName evidence="1">N-formylglutamate amidohydrolase</fullName>
    </submittedName>
</protein>
<evidence type="ECO:0000313" key="1">
    <source>
        <dbReference type="EMBL" id="SMD02465.1"/>
    </source>
</evidence>
<dbReference type="SUPFAM" id="SSF53187">
    <property type="entry name" value="Zn-dependent exopeptidases"/>
    <property type="match status" value="1"/>
</dbReference>
<keyword evidence="1" id="KW-0378">Hydrolase</keyword>
<dbReference type="EMBL" id="FWYD01000019">
    <property type="protein sequence ID" value="SMD02465.1"/>
    <property type="molecule type" value="Genomic_DNA"/>
</dbReference>